<evidence type="ECO:0000256" key="4">
    <source>
        <dbReference type="SAM" id="MobiDB-lite"/>
    </source>
</evidence>
<dbReference type="InterPro" id="IPR006973">
    <property type="entry name" value="Cwf_Cwc_15"/>
</dbReference>
<evidence type="ECO:0000313" key="6">
    <source>
        <dbReference type="Proteomes" id="UP000728032"/>
    </source>
</evidence>
<dbReference type="PANTHER" id="PTHR12718">
    <property type="entry name" value="CELL CYCLE CONTROL PROTEIN CWF15"/>
    <property type="match status" value="1"/>
</dbReference>
<evidence type="ECO:0000256" key="3">
    <source>
        <dbReference type="ARBA" id="ARBA00023187"/>
    </source>
</evidence>
<sequence length="241" mass="27118">MTTAARPTFDPAKGGSGRGEKNLGALSKQYSSRDLPGHLKMKYRQSGQGTSDELKEKDFKRELEERERMALSERDGKRGVASNASNSVSISGTSSANRSTTASISSSNKKQRVEAIGGVNANIDADEVLDDSDDSDSSDSEDDTQELLAELNRIKRERAQEDAKRDAERKVTEERIRMENILSGNPLLNSTKSDFKVKRRWDEDVVFKNCARNEVESKEKPFINDTLRSEFHKKFMEKYIK</sequence>
<keyword evidence="3" id="KW-0508">mRNA splicing</keyword>
<comment type="similarity">
    <text evidence="1">Belongs to the CWC15 family.</text>
</comment>
<keyword evidence="2" id="KW-0507">mRNA processing</keyword>
<feature type="compositionally biased region" description="Acidic residues" evidence="4">
    <location>
        <begin position="124"/>
        <end position="145"/>
    </location>
</feature>
<feature type="compositionally biased region" description="Polar residues" evidence="4">
    <location>
        <begin position="98"/>
        <end position="108"/>
    </location>
</feature>
<dbReference type="GO" id="GO:0045292">
    <property type="term" value="P:mRNA cis splicing, via spliceosome"/>
    <property type="evidence" value="ECO:0007669"/>
    <property type="project" value="TreeGrafter"/>
</dbReference>
<protein>
    <submittedName>
        <fullName evidence="5">Uncharacterized protein</fullName>
    </submittedName>
</protein>
<evidence type="ECO:0000256" key="1">
    <source>
        <dbReference type="ARBA" id="ARBA00006644"/>
    </source>
</evidence>
<dbReference type="OrthoDB" id="30179at2759"/>
<accession>A0A7R9LEW9</accession>
<feature type="region of interest" description="Disordered" evidence="4">
    <location>
        <begin position="1"/>
        <end position="147"/>
    </location>
</feature>
<dbReference type="Proteomes" id="UP000728032">
    <property type="component" value="Unassembled WGS sequence"/>
</dbReference>
<dbReference type="EMBL" id="CAJPVJ010000608">
    <property type="protein sequence ID" value="CAG2162963.1"/>
    <property type="molecule type" value="Genomic_DNA"/>
</dbReference>
<dbReference type="EMBL" id="OC915433">
    <property type="protein sequence ID" value="CAD7640434.1"/>
    <property type="molecule type" value="Genomic_DNA"/>
</dbReference>
<keyword evidence="6" id="KW-1185">Reference proteome</keyword>
<reference evidence="5" key="1">
    <citation type="submission" date="2020-11" db="EMBL/GenBank/DDBJ databases">
        <authorList>
            <person name="Tran Van P."/>
        </authorList>
    </citation>
    <scope>NUCLEOTIDE SEQUENCE</scope>
</reference>
<organism evidence="5">
    <name type="scientific">Oppiella nova</name>
    <dbReference type="NCBI Taxonomy" id="334625"/>
    <lineage>
        <taxon>Eukaryota</taxon>
        <taxon>Metazoa</taxon>
        <taxon>Ecdysozoa</taxon>
        <taxon>Arthropoda</taxon>
        <taxon>Chelicerata</taxon>
        <taxon>Arachnida</taxon>
        <taxon>Acari</taxon>
        <taxon>Acariformes</taxon>
        <taxon>Sarcoptiformes</taxon>
        <taxon>Oribatida</taxon>
        <taxon>Brachypylina</taxon>
        <taxon>Oppioidea</taxon>
        <taxon>Oppiidae</taxon>
        <taxon>Oppiella</taxon>
    </lineage>
</organism>
<dbReference type="AlphaFoldDB" id="A0A7R9LEW9"/>
<evidence type="ECO:0000313" key="5">
    <source>
        <dbReference type="EMBL" id="CAD7640434.1"/>
    </source>
</evidence>
<dbReference type="Pfam" id="PF04889">
    <property type="entry name" value="Cwf_Cwc_15"/>
    <property type="match status" value="1"/>
</dbReference>
<dbReference type="PANTHER" id="PTHR12718:SF2">
    <property type="entry name" value="SPLICEOSOME-ASSOCIATED PROTEIN CWC15 HOMOLOG"/>
    <property type="match status" value="1"/>
</dbReference>
<proteinExistence type="inferred from homology"/>
<dbReference type="GO" id="GO:0003723">
    <property type="term" value="F:RNA binding"/>
    <property type="evidence" value="ECO:0007669"/>
    <property type="project" value="TreeGrafter"/>
</dbReference>
<gene>
    <name evidence="5" type="ORF">ONB1V03_LOCUS2547</name>
</gene>
<dbReference type="GO" id="GO:0071013">
    <property type="term" value="C:catalytic step 2 spliceosome"/>
    <property type="evidence" value="ECO:0007669"/>
    <property type="project" value="TreeGrafter"/>
</dbReference>
<feature type="compositionally biased region" description="Basic and acidic residues" evidence="4">
    <location>
        <begin position="52"/>
        <end position="78"/>
    </location>
</feature>
<name>A0A7R9LEW9_9ACAR</name>
<feature type="compositionally biased region" description="Low complexity" evidence="4">
    <location>
        <begin position="81"/>
        <end position="97"/>
    </location>
</feature>
<evidence type="ECO:0000256" key="2">
    <source>
        <dbReference type="ARBA" id="ARBA00022664"/>
    </source>
</evidence>